<name>A0A0M0J6B9_9EUKA</name>
<feature type="active site" evidence="1">
    <location>
        <position position="162"/>
    </location>
</feature>
<dbReference type="Pfam" id="PF05028">
    <property type="entry name" value="PARG_cat_C"/>
    <property type="match status" value="1"/>
</dbReference>
<dbReference type="OrthoDB" id="1937899at2759"/>
<feature type="compositionally biased region" description="Low complexity" evidence="3">
    <location>
        <begin position="504"/>
        <end position="522"/>
    </location>
</feature>
<accession>A0A0M0J6B9</accession>
<proteinExistence type="predicted"/>
<dbReference type="InterPro" id="IPR007724">
    <property type="entry name" value="Poly_GlycHdrlase"/>
</dbReference>
<keyword evidence="5" id="KW-0378">Hydrolase</keyword>
<gene>
    <name evidence="5" type="ORF">Ctob_001142</name>
</gene>
<dbReference type="GO" id="GO:0009225">
    <property type="term" value="P:nucleotide-sugar metabolic process"/>
    <property type="evidence" value="ECO:0007669"/>
    <property type="project" value="TreeGrafter"/>
</dbReference>
<evidence type="ECO:0000259" key="4">
    <source>
        <dbReference type="Pfam" id="PF05028"/>
    </source>
</evidence>
<dbReference type="GO" id="GO:0005975">
    <property type="term" value="P:carbohydrate metabolic process"/>
    <property type="evidence" value="ECO:0007669"/>
    <property type="project" value="InterPro"/>
</dbReference>
<dbReference type="PANTHER" id="PTHR12837:SF0">
    <property type="entry name" value="POLY(ADP-RIBOSE) GLYCOHYDROLASE"/>
    <property type="match status" value="1"/>
</dbReference>
<evidence type="ECO:0000256" key="1">
    <source>
        <dbReference type="PIRSR" id="PIRSR607724-1"/>
    </source>
</evidence>
<dbReference type="AlphaFoldDB" id="A0A0M0J6B9"/>
<feature type="binding site" evidence="2">
    <location>
        <position position="147"/>
    </location>
    <ligand>
        <name>substrate</name>
    </ligand>
</feature>
<feature type="active site" evidence="1">
    <location>
        <position position="163"/>
    </location>
</feature>
<evidence type="ECO:0000256" key="3">
    <source>
        <dbReference type="SAM" id="MobiDB-lite"/>
    </source>
</evidence>
<feature type="binding site" evidence="2">
    <location>
        <position position="161"/>
    </location>
    <ligand>
        <name>substrate</name>
    </ligand>
</feature>
<evidence type="ECO:0000313" key="6">
    <source>
        <dbReference type="Proteomes" id="UP000037460"/>
    </source>
</evidence>
<dbReference type="InterPro" id="IPR046372">
    <property type="entry name" value="PARG_cat_C"/>
</dbReference>
<dbReference type="GO" id="GO:0004649">
    <property type="term" value="F:poly(ADP-ribose) glycohydrolase activity"/>
    <property type="evidence" value="ECO:0007669"/>
    <property type="project" value="InterPro"/>
</dbReference>
<feature type="active site" evidence="1">
    <location>
        <position position="144"/>
    </location>
</feature>
<keyword evidence="6" id="KW-1185">Reference proteome</keyword>
<comment type="caution">
    <text evidence="5">The sequence shown here is derived from an EMBL/GenBank/DDBJ whole genome shotgun (WGS) entry which is preliminary data.</text>
</comment>
<feature type="binding site" evidence="2">
    <location>
        <position position="202"/>
    </location>
    <ligand>
        <name>substrate</name>
    </ligand>
</feature>
<reference evidence="6" key="1">
    <citation type="journal article" date="2015" name="PLoS Genet.">
        <title>Genome Sequence and Transcriptome Analyses of Chrysochromulina tobin: Metabolic Tools for Enhanced Algal Fitness in the Prominent Order Prymnesiales (Haptophyceae).</title>
        <authorList>
            <person name="Hovde B.T."/>
            <person name="Deodato C.R."/>
            <person name="Hunsperger H.M."/>
            <person name="Ryken S.A."/>
            <person name="Yost W."/>
            <person name="Jha R.K."/>
            <person name="Patterson J."/>
            <person name="Monnat R.J. Jr."/>
            <person name="Barlow S.B."/>
            <person name="Starkenburg S.R."/>
            <person name="Cattolico R.A."/>
        </authorList>
    </citation>
    <scope>NUCLEOTIDE SEQUENCE</scope>
    <source>
        <strain evidence="6">CCMP291</strain>
    </source>
</reference>
<evidence type="ECO:0000256" key="2">
    <source>
        <dbReference type="PIRSR" id="PIRSR607724-2"/>
    </source>
</evidence>
<dbReference type="GO" id="GO:0005737">
    <property type="term" value="C:cytoplasm"/>
    <property type="evidence" value="ECO:0007669"/>
    <property type="project" value="TreeGrafter"/>
</dbReference>
<dbReference type="GO" id="GO:0006282">
    <property type="term" value="P:regulation of DNA repair"/>
    <property type="evidence" value="ECO:0007669"/>
    <property type="project" value="InterPro"/>
</dbReference>
<feature type="region of interest" description="Disordered" evidence="3">
    <location>
        <begin position="504"/>
        <end position="532"/>
    </location>
</feature>
<feature type="domain" description="PARG catalytic Macro" evidence="4">
    <location>
        <begin position="119"/>
        <end position="328"/>
    </location>
</feature>
<evidence type="ECO:0000313" key="5">
    <source>
        <dbReference type="EMBL" id="KOO22164.1"/>
    </source>
</evidence>
<dbReference type="GO" id="GO:1990966">
    <property type="term" value="P:ATP generation from poly-ADP-D-ribose"/>
    <property type="evidence" value="ECO:0007669"/>
    <property type="project" value="TreeGrafter"/>
</dbReference>
<protein>
    <submittedName>
        <fullName evidence="5">Poly(ADP-ribose) glycohydrolase-like protein</fullName>
    </submittedName>
</protein>
<dbReference type="Proteomes" id="UP000037460">
    <property type="component" value="Unassembled WGS sequence"/>
</dbReference>
<sequence>MANELRLHGALTVGRVEMSGCTHLLCEPEPPDDDDDEGPMRAAEWHEAQSAVAYMRGTVSVVSWSEVMEWIRAVAAPAAPAAAAASSSAAPSPRLISFERLVLDTSETQLESFWRGAVHVPLCPVHARADGTIEDADRSHLQLDFANRSIGGGVLRNGCVQEEIRFLLSPELIVSRAFAESLEDHEALLLEGVERFSSYRGYARTFEYADPYAGPYEDDPAAPGPHLVAIDATQYERSQVMRQFSSGAIERELNKAYVGFLGARDGALDGEPIGAVAAAPLPPIVTGNWGCGAFGGDLQLKAMIQWMAASLAGRVCVHYLTFGDERLAAGLEVVTRRLRALDCSVGTLASMLCKFKPRDYPSPHPGQAGHYADVFGYLHKRCRRVEDSHATVTGTPSAVLSITPDDEESRSAVNSAVNSAGGAATMHVNSTGGDAAVTPPTWPLEAAKAAEAAAAAEVQKAFEAEAEAREAAAMHAYELENDAAAAAELEAICQAAEATYARARSAKSAVTSATDAAAAQPHAQDDGATDED</sequence>
<dbReference type="PANTHER" id="PTHR12837">
    <property type="entry name" value="POLY ADP-RIBOSE GLYCOHYDROLASE"/>
    <property type="match status" value="1"/>
</dbReference>
<dbReference type="EMBL" id="JWZX01003305">
    <property type="protein sequence ID" value="KOO22164.1"/>
    <property type="molecule type" value="Genomic_DNA"/>
</dbReference>
<organism evidence="5 6">
    <name type="scientific">Chrysochromulina tobinii</name>
    <dbReference type="NCBI Taxonomy" id="1460289"/>
    <lineage>
        <taxon>Eukaryota</taxon>
        <taxon>Haptista</taxon>
        <taxon>Haptophyta</taxon>
        <taxon>Prymnesiophyceae</taxon>
        <taxon>Prymnesiales</taxon>
        <taxon>Chrysochromulinaceae</taxon>
        <taxon>Chrysochromulina</taxon>
    </lineage>
</organism>
<dbReference type="GO" id="GO:0005634">
    <property type="term" value="C:nucleus"/>
    <property type="evidence" value="ECO:0007669"/>
    <property type="project" value="TreeGrafter"/>
</dbReference>